<evidence type="ECO:0000256" key="1">
    <source>
        <dbReference type="SAM" id="MobiDB-lite"/>
    </source>
</evidence>
<sequence length="148" mass="15986">MNISNGDVLHERVSMNPYSVSSPYTSPPPDETAGPASAHTHSASRTPPKPTALPRRPATADPSWRVEKLENFFGVAHDDLSARGTAQTAQCSSANATGDLAIGIHARKSQLEVEVKVIKPVRFWNTRATAQSIRPGDVIDQLRMMKAS</sequence>
<evidence type="ECO:0000313" key="2">
    <source>
        <dbReference type="EMBL" id="KAG6376929.1"/>
    </source>
</evidence>
<protein>
    <submittedName>
        <fullName evidence="2">Uncharacterized protein</fullName>
    </submittedName>
</protein>
<reference evidence="2" key="1">
    <citation type="submission" date="2021-03" db="EMBL/GenBank/DDBJ databases">
        <title>Evolutionary innovations through gain and loss of genes in the ectomycorrhizal Boletales.</title>
        <authorList>
            <person name="Wu G."/>
            <person name="Miyauchi S."/>
            <person name="Morin E."/>
            <person name="Yang Z.-L."/>
            <person name="Xu J."/>
            <person name="Martin F.M."/>
        </authorList>
    </citation>
    <scope>NUCLEOTIDE SEQUENCE</scope>
    <source>
        <strain evidence="2">BR01</strain>
    </source>
</reference>
<accession>A0A8I2YPQ9</accession>
<gene>
    <name evidence="2" type="ORF">JVT61DRAFT_961</name>
</gene>
<dbReference type="EMBL" id="JAGFBS010000010">
    <property type="protein sequence ID" value="KAG6376929.1"/>
    <property type="molecule type" value="Genomic_DNA"/>
</dbReference>
<name>A0A8I2YPQ9_9AGAM</name>
<dbReference type="OrthoDB" id="3269550at2759"/>
<comment type="caution">
    <text evidence="2">The sequence shown here is derived from an EMBL/GenBank/DDBJ whole genome shotgun (WGS) entry which is preliminary data.</text>
</comment>
<keyword evidence="3" id="KW-1185">Reference proteome</keyword>
<dbReference type="Proteomes" id="UP000683000">
    <property type="component" value="Unassembled WGS sequence"/>
</dbReference>
<proteinExistence type="predicted"/>
<evidence type="ECO:0000313" key="3">
    <source>
        <dbReference type="Proteomes" id="UP000683000"/>
    </source>
</evidence>
<organism evidence="2 3">
    <name type="scientific">Boletus reticuloceps</name>
    <dbReference type="NCBI Taxonomy" id="495285"/>
    <lineage>
        <taxon>Eukaryota</taxon>
        <taxon>Fungi</taxon>
        <taxon>Dikarya</taxon>
        <taxon>Basidiomycota</taxon>
        <taxon>Agaricomycotina</taxon>
        <taxon>Agaricomycetes</taxon>
        <taxon>Agaricomycetidae</taxon>
        <taxon>Boletales</taxon>
        <taxon>Boletineae</taxon>
        <taxon>Boletaceae</taxon>
        <taxon>Boletoideae</taxon>
        <taxon>Boletus</taxon>
    </lineage>
</organism>
<dbReference type="AlphaFoldDB" id="A0A8I2YPQ9"/>
<feature type="region of interest" description="Disordered" evidence="1">
    <location>
        <begin position="1"/>
        <end position="62"/>
    </location>
</feature>